<reference evidence="2 3" key="1">
    <citation type="submission" date="2021-06" db="EMBL/GenBank/DDBJ databases">
        <title>Caerostris darwini draft genome.</title>
        <authorList>
            <person name="Kono N."/>
            <person name="Arakawa K."/>
        </authorList>
    </citation>
    <scope>NUCLEOTIDE SEQUENCE [LARGE SCALE GENOMIC DNA]</scope>
</reference>
<accession>A0AAV4UHA1</accession>
<feature type="compositionally biased region" description="Low complexity" evidence="1">
    <location>
        <begin position="753"/>
        <end position="763"/>
    </location>
</feature>
<evidence type="ECO:0008006" key="4">
    <source>
        <dbReference type="Google" id="ProtNLM"/>
    </source>
</evidence>
<feature type="compositionally biased region" description="Basic residues" evidence="1">
    <location>
        <begin position="619"/>
        <end position="628"/>
    </location>
</feature>
<dbReference type="EMBL" id="BPLQ01011288">
    <property type="protein sequence ID" value="GIY57143.1"/>
    <property type="molecule type" value="Genomic_DNA"/>
</dbReference>
<feature type="compositionally biased region" description="Basic and acidic residues" evidence="1">
    <location>
        <begin position="629"/>
        <end position="648"/>
    </location>
</feature>
<evidence type="ECO:0000256" key="1">
    <source>
        <dbReference type="SAM" id="MobiDB-lite"/>
    </source>
</evidence>
<feature type="compositionally biased region" description="Polar residues" evidence="1">
    <location>
        <begin position="538"/>
        <end position="550"/>
    </location>
</feature>
<feature type="region of interest" description="Disordered" evidence="1">
    <location>
        <begin position="436"/>
        <end position="456"/>
    </location>
</feature>
<feature type="compositionally biased region" description="Basic and acidic residues" evidence="1">
    <location>
        <begin position="601"/>
        <end position="618"/>
    </location>
</feature>
<feature type="region of interest" description="Disordered" evidence="1">
    <location>
        <begin position="41"/>
        <end position="80"/>
    </location>
</feature>
<dbReference type="InterPro" id="IPR031937">
    <property type="entry name" value="PNISR"/>
</dbReference>
<dbReference type="PANTHER" id="PTHR31518">
    <property type="entry name" value="ARGININE/SERINE-RICH PROTEIN PNISR"/>
    <property type="match status" value="1"/>
</dbReference>
<feature type="compositionally biased region" description="Pro residues" evidence="1">
    <location>
        <begin position="43"/>
        <end position="59"/>
    </location>
</feature>
<dbReference type="AlphaFoldDB" id="A0AAV4UHA1"/>
<name>A0AAV4UHA1_9ARAC</name>
<feature type="region of interest" description="Disordered" evidence="1">
    <location>
        <begin position="476"/>
        <end position="772"/>
    </location>
</feature>
<protein>
    <recommendedName>
        <fullName evidence="4">Arginine/serine-rich protein PNISR</fullName>
    </recommendedName>
</protein>
<proteinExistence type="predicted"/>
<sequence length="772" mass="88554">MWGSQDWSPWAVQPTILNNVPHEQIDWAELAKQWIRMQQAQPDPMPMVPPPPPIPPPPPPHHHHHHQVVSSLPPPPPGHESLILDEFPDRNIVPPPLNPPIPPPAIPEPFHAERPYENEPAPFIQESTDNNFWNKSQWETNTSNDVDERLWSAPPVEPAVSTPLLAGKETFDYGHMHDNPPLAMQSIDYNHMSDFTYNQASYVYPAAAPAPSSAPVPVPVPISVPETHYDQYWSQINAAPAIAPMFLKKERTATNVHVEEEETTQIDAAKRKQLPAWIRDGLEKMEQERLKRLEKERSIKENAEKKAKMGSLKKDLAIKNDTSPISISTKSKFDSDSEVDENETDKLTKKTFSTVFKKRTPSPVEDTRTEEEKKFQLILKVRQTLTEVLLSVTNSEMVEIAQEMFRKAKSKAPARQLASTTPLSAVASGLRGLASYGTESEASDQEDDSSDSEEELYRKIKEKKRLFAQKEKKIIADLERKEREEKNEKEKMNNDKGSEKKSTKELSVPEKSEEVIDHISEAKDDHSEVQFKSEEHILQTSPSKISVQSEDLQEKNHNEITEATESMSVNLKKENFSDSEVSNSSHSDSGEKHKKKSHKEGRKEKSETKKTSKKDKSSSKHYSHKRSKSRDSGSSDKHRRERSCDKKNISKKKKKYKRSDSSSSNNSLERKKYSSRYESSRSHREHGSDSYDKEGKHRRLYGSKERHRNDSRQSRSSRSHKYSDEKYEKKYREYRHSPSPSHGSRLPRKYRSRSLSSESQSSGKKSRKHRNH</sequence>
<feature type="compositionally biased region" description="Basic and acidic residues" evidence="1">
    <location>
        <begin position="702"/>
        <end position="713"/>
    </location>
</feature>
<evidence type="ECO:0000313" key="2">
    <source>
        <dbReference type="EMBL" id="GIY57143.1"/>
    </source>
</evidence>
<comment type="caution">
    <text evidence="2">The sequence shown here is derived from an EMBL/GenBank/DDBJ whole genome shotgun (WGS) entry which is preliminary data.</text>
</comment>
<evidence type="ECO:0000313" key="3">
    <source>
        <dbReference type="Proteomes" id="UP001054837"/>
    </source>
</evidence>
<organism evidence="2 3">
    <name type="scientific">Caerostris darwini</name>
    <dbReference type="NCBI Taxonomy" id="1538125"/>
    <lineage>
        <taxon>Eukaryota</taxon>
        <taxon>Metazoa</taxon>
        <taxon>Ecdysozoa</taxon>
        <taxon>Arthropoda</taxon>
        <taxon>Chelicerata</taxon>
        <taxon>Arachnida</taxon>
        <taxon>Araneae</taxon>
        <taxon>Araneomorphae</taxon>
        <taxon>Entelegynae</taxon>
        <taxon>Araneoidea</taxon>
        <taxon>Araneidae</taxon>
        <taxon>Caerostris</taxon>
    </lineage>
</organism>
<dbReference type="Proteomes" id="UP001054837">
    <property type="component" value="Unassembled WGS sequence"/>
</dbReference>
<feature type="compositionally biased region" description="Acidic residues" evidence="1">
    <location>
        <begin position="441"/>
        <end position="454"/>
    </location>
</feature>
<feature type="compositionally biased region" description="Basic and acidic residues" evidence="1">
    <location>
        <begin position="476"/>
        <end position="537"/>
    </location>
</feature>
<dbReference type="Pfam" id="PF15996">
    <property type="entry name" value="PNISR"/>
    <property type="match status" value="1"/>
</dbReference>
<feature type="compositionally biased region" description="Basic and acidic residues" evidence="1">
    <location>
        <begin position="678"/>
        <end position="695"/>
    </location>
</feature>
<feature type="compositionally biased region" description="Basic and acidic residues" evidence="1">
    <location>
        <begin position="721"/>
        <end position="736"/>
    </location>
</feature>
<gene>
    <name evidence="2" type="primary">X975_22962</name>
    <name evidence="2" type="ORF">CDAR_466791</name>
</gene>
<keyword evidence="3" id="KW-1185">Reference proteome</keyword>
<feature type="compositionally biased region" description="Low complexity" evidence="1">
    <location>
        <begin position="578"/>
        <end position="587"/>
    </location>
</feature>